<evidence type="ECO:0000256" key="2">
    <source>
        <dbReference type="ARBA" id="ARBA00022723"/>
    </source>
</evidence>
<protein>
    <submittedName>
        <fullName evidence="6">MBL fold metallo-hydrolase</fullName>
    </submittedName>
</protein>
<dbReference type="InterPro" id="IPR036866">
    <property type="entry name" value="RibonucZ/Hydroxyglut_hydro"/>
</dbReference>
<dbReference type="Proteomes" id="UP000824190">
    <property type="component" value="Unassembled WGS sequence"/>
</dbReference>
<keyword evidence="3" id="KW-0378">Hydrolase</keyword>
<proteinExistence type="predicted"/>
<dbReference type="InterPro" id="IPR001279">
    <property type="entry name" value="Metallo-B-lactamas"/>
</dbReference>
<dbReference type="SUPFAM" id="SSF56281">
    <property type="entry name" value="Metallo-hydrolase/oxidoreductase"/>
    <property type="match status" value="1"/>
</dbReference>
<dbReference type="PANTHER" id="PTHR46233:SF3">
    <property type="entry name" value="HYDROXYACYLGLUTATHIONE HYDROLASE GLOC"/>
    <property type="match status" value="1"/>
</dbReference>
<dbReference type="GO" id="GO:0016787">
    <property type="term" value="F:hydrolase activity"/>
    <property type="evidence" value="ECO:0007669"/>
    <property type="project" value="UniProtKB-KW"/>
</dbReference>
<evidence type="ECO:0000313" key="7">
    <source>
        <dbReference type="Proteomes" id="UP000824190"/>
    </source>
</evidence>
<comment type="cofactor">
    <cofactor evidence="1">
        <name>Zn(2+)</name>
        <dbReference type="ChEBI" id="CHEBI:29105"/>
    </cofactor>
</comment>
<dbReference type="AlphaFoldDB" id="A0A9D1RPG7"/>
<evidence type="ECO:0000256" key="4">
    <source>
        <dbReference type="ARBA" id="ARBA00022833"/>
    </source>
</evidence>
<evidence type="ECO:0000313" key="6">
    <source>
        <dbReference type="EMBL" id="HIW91759.1"/>
    </source>
</evidence>
<accession>A0A9D1RPG7</accession>
<evidence type="ECO:0000259" key="5">
    <source>
        <dbReference type="SMART" id="SM00849"/>
    </source>
</evidence>
<dbReference type="Pfam" id="PF00753">
    <property type="entry name" value="Lactamase_B"/>
    <property type="match status" value="1"/>
</dbReference>
<sequence length="224" mass="23240">MSTITVEIQPAGPLDTNCVIVHDGSEATVIDPGMGAAEFVTAVVERDGVTVTQVVLTHGHIDHIRDLPEVQSTYSVPAYMHPADQPWLTAEALAAMGPLGEMHDTASMETPAVPTPIADGESVTMAGVEFTAHLMPGHSPGSVMFRAEEVNGAGLVIGGDVLFNGGVGRTDLPLSDPAAMLESLRRIVSEDGPFVDTDVVIPGHGPSTTVGREKAGNGFLQGIV</sequence>
<dbReference type="Gene3D" id="3.60.15.10">
    <property type="entry name" value="Ribonuclease Z/Hydroxyacylglutathione hydrolase-like"/>
    <property type="match status" value="1"/>
</dbReference>
<evidence type="ECO:0000256" key="1">
    <source>
        <dbReference type="ARBA" id="ARBA00001947"/>
    </source>
</evidence>
<reference evidence="6" key="1">
    <citation type="journal article" date="2021" name="PeerJ">
        <title>Extensive microbial diversity within the chicken gut microbiome revealed by metagenomics and culture.</title>
        <authorList>
            <person name="Gilroy R."/>
            <person name="Ravi A."/>
            <person name="Getino M."/>
            <person name="Pursley I."/>
            <person name="Horton D.L."/>
            <person name="Alikhan N.F."/>
            <person name="Baker D."/>
            <person name="Gharbi K."/>
            <person name="Hall N."/>
            <person name="Watson M."/>
            <person name="Adriaenssens E.M."/>
            <person name="Foster-Nyarko E."/>
            <person name="Jarju S."/>
            <person name="Secka A."/>
            <person name="Antonio M."/>
            <person name="Oren A."/>
            <person name="Chaudhuri R.R."/>
            <person name="La Ragione R."/>
            <person name="Hildebrand F."/>
            <person name="Pallen M.J."/>
        </authorList>
    </citation>
    <scope>NUCLEOTIDE SEQUENCE</scope>
    <source>
        <strain evidence="6">CHK32-1732</strain>
    </source>
</reference>
<dbReference type="CDD" id="cd06262">
    <property type="entry name" value="metallo-hydrolase-like_MBL-fold"/>
    <property type="match status" value="1"/>
</dbReference>
<reference evidence="6" key="2">
    <citation type="submission" date="2021-04" db="EMBL/GenBank/DDBJ databases">
        <authorList>
            <person name="Gilroy R."/>
        </authorList>
    </citation>
    <scope>NUCLEOTIDE SEQUENCE</scope>
    <source>
        <strain evidence="6">CHK32-1732</strain>
    </source>
</reference>
<dbReference type="EMBL" id="DXGC01000076">
    <property type="protein sequence ID" value="HIW91759.1"/>
    <property type="molecule type" value="Genomic_DNA"/>
</dbReference>
<gene>
    <name evidence="6" type="ORF">H9870_08880</name>
</gene>
<keyword evidence="2" id="KW-0479">Metal-binding</keyword>
<dbReference type="SMART" id="SM00849">
    <property type="entry name" value="Lactamase_B"/>
    <property type="match status" value="1"/>
</dbReference>
<feature type="domain" description="Metallo-beta-lactamase" evidence="5">
    <location>
        <begin position="15"/>
        <end position="204"/>
    </location>
</feature>
<dbReference type="InterPro" id="IPR051453">
    <property type="entry name" value="MBL_Glyoxalase_II"/>
</dbReference>
<keyword evidence="4" id="KW-0862">Zinc</keyword>
<dbReference type="GO" id="GO:0046872">
    <property type="term" value="F:metal ion binding"/>
    <property type="evidence" value="ECO:0007669"/>
    <property type="project" value="UniProtKB-KW"/>
</dbReference>
<organism evidence="6 7">
    <name type="scientific">Candidatus Corynebacterium avicola</name>
    <dbReference type="NCBI Taxonomy" id="2838527"/>
    <lineage>
        <taxon>Bacteria</taxon>
        <taxon>Bacillati</taxon>
        <taxon>Actinomycetota</taxon>
        <taxon>Actinomycetes</taxon>
        <taxon>Mycobacteriales</taxon>
        <taxon>Corynebacteriaceae</taxon>
        <taxon>Corynebacterium</taxon>
    </lineage>
</organism>
<comment type="caution">
    <text evidence="6">The sequence shown here is derived from an EMBL/GenBank/DDBJ whole genome shotgun (WGS) entry which is preliminary data.</text>
</comment>
<evidence type="ECO:0000256" key="3">
    <source>
        <dbReference type="ARBA" id="ARBA00022801"/>
    </source>
</evidence>
<name>A0A9D1RPG7_9CORY</name>
<dbReference type="PANTHER" id="PTHR46233">
    <property type="entry name" value="HYDROXYACYLGLUTATHIONE HYDROLASE GLOC"/>
    <property type="match status" value="1"/>
</dbReference>